<dbReference type="InterPro" id="IPR029787">
    <property type="entry name" value="Nucleotide_cyclase"/>
</dbReference>
<dbReference type="InterPro" id="IPR043128">
    <property type="entry name" value="Rev_trsase/Diguanyl_cyclase"/>
</dbReference>
<dbReference type="InterPro" id="IPR000160">
    <property type="entry name" value="GGDEF_dom"/>
</dbReference>
<keyword evidence="2" id="KW-0812">Transmembrane</keyword>
<dbReference type="PANTHER" id="PTHR44757">
    <property type="entry name" value="DIGUANYLATE CYCLASE DGCP"/>
    <property type="match status" value="1"/>
</dbReference>
<feature type="domain" description="GGDEF" evidence="4">
    <location>
        <begin position="379"/>
        <end position="518"/>
    </location>
</feature>
<dbReference type="PANTHER" id="PTHR44757:SF2">
    <property type="entry name" value="BIOFILM ARCHITECTURE MAINTENANCE PROTEIN MBAA"/>
    <property type="match status" value="1"/>
</dbReference>
<dbReference type="Gene3D" id="3.20.20.450">
    <property type="entry name" value="EAL domain"/>
    <property type="match status" value="1"/>
</dbReference>
<dbReference type="Pfam" id="PF00563">
    <property type="entry name" value="EAL"/>
    <property type="match status" value="1"/>
</dbReference>
<organism evidence="5 6">
    <name type="scientific">Nitrospirillum amazonense</name>
    <dbReference type="NCBI Taxonomy" id="28077"/>
    <lineage>
        <taxon>Bacteria</taxon>
        <taxon>Pseudomonadati</taxon>
        <taxon>Pseudomonadota</taxon>
        <taxon>Alphaproteobacteria</taxon>
        <taxon>Rhodospirillales</taxon>
        <taxon>Azospirillaceae</taxon>
        <taxon>Nitrospirillum</taxon>
    </lineage>
</organism>
<dbReference type="SMART" id="SM00267">
    <property type="entry name" value="GGDEF"/>
    <property type="match status" value="1"/>
</dbReference>
<dbReference type="PROSITE" id="PS50887">
    <property type="entry name" value="GGDEF"/>
    <property type="match status" value="1"/>
</dbReference>
<dbReference type="EMBL" id="VITT01000007">
    <property type="protein sequence ID" value="TWB59699.1"/>
    <property type="molecule type" value="Genomic_DNA"/>
</dbReference>
<dbReference type="InterPro" id="IPR001633">
    <property type="entry name" value="EAL_dom"/>
</dbReference>
<dbReference type="Gene3D" id="3.30.70.270">
    <property type="match status" value="1"/>
</dbReference>
<dbReference type="Proteomes" id="UP000318050">
    <property type="component" value="Unassembled WGS sequence"/>
</dbReference>
<reference evidence="5 6" key="1">
    <citation type="submission" date="2019-06" db="EMBL/GenBank/DDBJ databases">
        <title>Genomic Encyclopedia of Type Strains, Phase IV (KMG-V): Genome sequencing to study the core and pangenomes of soil and plant-associated prokaryotes.</title>
        <authorList>
            <person name="Whitman W."/>
        </authorList>
    </citation>
    <scope>NUCLEOTIDE SEQUENCE [LARGE SCALE GENOMIC DNA]</scope>
    <source>
        <strain evidence="5 6">BR 11140</strain>
    </source>
</reference>
<dbReference type="CDD" id="cd01949">
    <property type="entry name" value="GGDEF"/>
    <property type="match status" value="1"/>
</dbReference>
<dbReference type="SUPFAM" id="SSF141868">
    <property type="entry name" value="EAL domain-like"/>
    <property type="match status" value="1"/>
</dbReference>
<dbReference type="InterPro" id="IPR052155">
    <property type="entry name" value="Biofilm_reg_signaling"/>
</dbReference>
<dbReference type="SMART" id="SM00052">
    <property type="entry name" value="EAL"/>
    <property type="match status" value="1"/>
</dbReference>
<feature type="transmembrane region" description="Helical" evidence="2">
    <location>
        <begin position="87"/>
        <end position="107"/>
    </location>
</feature>
<keyword evidence="2" id="KW-1133">Transmembrane helix</keyword>
<keyword evidence="2" id="KW-0472">Membrane</keyword>
<gene>
    <name evidence="5" type="ORF">FBZ92_107132</name>
</gene>
<dbReference type="Pfam" id="PF00990">
    <property type="entry name" value="GGDEF"/>
    <property type="match status" value="1"/>
</dbReference>
<dbReference type="NCBIfam" id="TIGR00254">
    <property type="entry name" value="GGDEF"/>
    <property type="match status" value="1"/>
</dbReference>
<comment type="caution">
    <text evidence="5">The sequence shown here is derived from an EMBL/GenBank/DDBJ whole genome shotgun (WGS) entry which is preliminary data.</text>
</comment>
<evidence type="ECO:0000256" key="1">
    <source>
        <dbReference type="SAM" id="MobiDB-lite"/>
    </source>
</evidence>
<evidence type="ECO:0000256" key="2">
    <source>
        <dbReference type="SAM" id="Phobius"/>
    </source>
</evidence>
<feature type="domain" description="EAL" evidence="3">
    <location>
        <begin position="527"/>
        <end position="775"/>
    </location>
</feature>
<protein>
    <submittedName>
        <fullName evidence="5">Diguanylate cyclase (GGDEF)-like protein</fullName>
    </submittedName>
</protein>
<feature type="region of interest" description="Disordered" evidence="1">
    <location>
        <begin position="1"/>
        <end position="35"/>
    </location>
</feature>
<dbReference type="AlphaFoldDB" id="A0A560INP5"/>
<evidence type="ECO:0000313" key="5">
    <source>
        <dbReference type="EMBL" id="TWB59699.1"/>
    </source>
</evidence>
<dbReference type="CDD" id="cd01948">
    <property type="entry name" value="EAL"/>
    <property type="match status" value="1"/>
</dbReference>
<accession>A0A560INP5</accession>
<evidence type="ECO:0000313" key="6">
    <source>
        <dbReference type="Proteomes" id="UP000318050"/>
    </source>
</evidence>
<dbReference type="InterPro" id="IPR035919">
    <property type="entry name" value="EAL_sf"/>
</dbReference>
<name>A0A560INP5_9PROT</name>
<evidence type="ECO:0000259" key="4">
    <source>
        <dbReference type="PROSITE" id="PS50887"/>
    </source>
</evidence>
<sequence>MAAGNRNGDGAGRRKRDGTDAGGFTGEGRAVTKPNAIRSGVPAPRLLGIRLPRWVCAWRVRRARRQEAMRRHQMTVAFWRSLAVRQAALALLSALVIGAILSLIQGIGQAERERAKFANAGRMVLDLVENTASAAVWNLDPDLASGLVRSVLAIDGVRAVRLIEMPDRVLADGARDLPPAEEGGAFWRGWLSGARFTSVFQDLARTQRLLYRPAGSPRNSPIIGRLELEMDTSRAAADYAAFIRTTVVGGLVRDLALGVVLALLLHTFLTRPLRAVGLAVARIDPSRAGAARLPDFPRQADNELGYLVRRFNEVLRLLDRSRSDMEQLATHDVLTGLPNRLLLQRRLEEALRRRERRLYNPELARQEDPHGRMDRASGRGIALFFLDLDRFKHVNDSLGHDVGDRLLKAVAGRLRDCIGEDDMLGRLGGDEFLVVTENALEAVDAAVLAERLLKALESPLMVEGGHLLHAGASIGVALASEGPPNGDADTASTLLRQADTALYAAKAAGRGQYRFFSREMSERAENRLSTEANLRQALSIGSFELYFQPKVRAADQALVGAEALVRWKHDGQLVQPGAFMTVAEDSGLIMELGSWVLDQAVREATHWTKLLPDFHIAVNVSARQIIAPGFVERVRDCLARSGVPADRIEIEVTESVMVDSARSLEVLWRLKRLGVRIAVDDFGTGFSSLSYLRQMPIDTLKIDRAFVQDLPRDSAIAAMILTLGARLGLEVVAEGVEREEQLAWLVAEGCPVVQGFFIAEPMPARQLEARFLHPLLMAREDGREGRSA</sequence>
<dbReference type="PROSITE" id="PS50883">
    <property type="entry name" value="EAL"/>
    <property type="match status" value="1"/>
</dbReference>
<dbReference type="SUPFAM" id="SSF55073">
    <property type="entry name" value="Nucleotide cyclase"/>
    <property type="match status" value="1"/>
</dbReference>
<evidence type="ECO:0000259" key="3">
    <source>
        <dbReference type="PROSITE" id="PS50883"/>
    </source>
</evidence>
<proteinExistence type="predicted"/>